<dbReference type="Proteomes" id="UP000271162">
    <property type="component" value="Unassembled WGS sequence"/>
</dbReference>
<name>A0A158QWG1_NIPBR</name>
<organism evidence="3">
    <name type="scientific">Nippostrongylus brasiliensis</name>
    <name type="common">Rat hookworm</name>
    <dbReference type="NCBI Taxonomy" id="27835"/>
    <lineage>
        <taxon>Eukaryota</taxon>
        <taxon>Metazoa</taxon>
        <taxon>Ecdysozoa</taxon>
        <taxon>Nematoda</taxon>
        <taxon>Chromadorea</taxon>
        <taxon>Rhabditida</taxon>
        <taxon>Rhabditina</taxon>
        <taxon>Rhabditomorpha</taxon>
        <taxon>Strongyloidea</taxon>
        <taxon>Heligmosomidae</taxon>
        <taxon>Nippostrongylus</taxon>
    </lineage>
</organism>
<proteinExistence type="predicted"/>
<dbReference type="EMBL" id="UYSL01000033">
    <property type="protein sequence ID" value="VDL62390.1"/>
    <property type="molecule type" value="Genomic_DNA"/>
</dbReference>
<dbReference type="WBParaSite" id="NBR_0000012901-mRNA-1">
    <property type="protein sequence ID" value="NBR_0000012901-mRNA-1"/>
    <property type="gene ID" value="NBR_0000012901"/>
</dbReference>
<dbReference type="OMA" id="KQGLPEM"/>
<evidence type="ECO:0000313" key="1">
    <source>
        <dbReference type="EMBL" id="VDL62390.1"/>
    </source>
</evidence>
<evidence type="ECO:0000313" key="2">
    <source>
        <dbReference type="Proteomes" id="UP000271162"/>
    </source>
</evidence>
<evidence type="ECO:0000313" key="3">
    <source>
        <dbReference type="WBParaSite" id="NBR_0000012901-mRNA-1"/>
    </source>
</evidence>
<reference evidence="3" key="1">
    <citation type="submission" date="2016-04" db="UniProtKB">
        <authorList>
            <consortium name="WormBaseParasite"/>
        </authorList>
    </citation>
    <scope>IDENTIFICATION</scope>
</reference>
<keyword evidence="2" id="KW-1185">Reference proteome</keyword>
<reference evidence="1 2" key="2">
    <citation type="submission" date="2018-11" db="EMBL/GenBank/DDBJ databases">
        <authorList>
            <consortium name="Pathogen Informatics"/>
        </authorList>
    </citation>
    <scope>NUCLEOTIDE SEQUENCE [LARGE SCALE GENOMIC DNA]</scope>
</reference>
<dbReference type="AlphaFoldDB" id="A0A158QWG1"/>
<sequence>MAPLIHRARSVVKCRTSHPTMRIKICAITQDDDTVLPQPKTVEAFFRASLVKLPHDGTEPRQAAGRMILTQREGTPAIKNSDQNGATVSNGKLIASQVRPIFHSRSEDYRGVALNSMVDRRQLATRYAVQVEVALNIDNKLIVVLSHPFLIAITNDQTEPLLYSIFWSRLQATEQNDAAELYYESSTITWSVLRQAIANYVKSQVVHARALHYHEICHIQCMILLPRVLRCKESNELDALELALYGNTKGSSAKSRVVELRNRLLTEQILPTTLIERREFMVDKCYSSMDMSTELPHTVWAWLFRATEMLQDIGHKLCPSPNLGEKKGTKTKRQMAACEEYQTMLSLFNKGSLCVKKLLQDVAATLGNDAILIRICDENVGFLSFVFGFEEGSSDILRMGSISAEQVKDFKQGLPEMLIDEQFPAKFSYLIKIEAHSSDCYDATVSKRSIFHSYETMRLDSTVHVHDSESIRINPLTGEKVPRVSRATDSTANELGAVSYVEPREFF</sequence>
<gene>
    <name evidence="1" type="ORF">NBR_LOCUS130</name>
</gene>
<protein>
    <submittedName>
        <fullName evidence="3">Protein kinase domain-containing protein</fullName>
    </submittedName>
</protein>
<accession>A0A158QWG1</accession>